<evidence type="ECO:0000313" key="3">
    <source>
        <dbReference type="Proteomes" id="UP000190037"/>
    </source>
</evidence>
<proteinExistence type="predicted"/>
<feature type="region of interest" description="Disordered" evidence="1">
    <location>
        <begin position="1"/>
        <end position="24"/>
    </location>
</feature>
<protein>
    <submittedName>
        <fullName evidence="2">Uncharacterized protein</fullName>
    </submittedName>
</protein>
<reference evidence="2 3" key="1">
    <citation type="submission" date="2017-03" db="EMBL/GenBank/DDBJ databases">
        <title>Draft genome sequence of Streptomyces scabrisporus NF3, endophyte isolated from Amphipterygium adstringens.</title>
        <authorList>
            <person name="Vazquez M."/>
            <person name="Ceapa C.D."/>
            <person name="Rodriguez Luna D."/>
            <person name="Sanchez Esquivel S."/>
        </authorList>
    </citation>
    <scope>NUCLEOTIDE SEQUENCE [LARGE SCALE GENOMIC DNA]</scope>
    <source>
        <strain evidence="2 3">NF3</strain>
    </source>
</reference>
<accession>A0A1T3NL64</accession>
<dbReference type="Proteomes" id="UP000190037">
    <property type="component" value="Unassembled WGS sequence"/>
</dbReference>
<sequence length="168" mass="17227">MSNHASPPDGSRPAADPQISPEQRAALERITAAGGRAGAWLCGLGRPGGPAWALAGAIEHTLAELRPYGPTEVDPRPGLARPGVDRDLLPYLDPYASPAGPVIGAVPLTAAETVAVITTAGCARIAPLTMSRPDWVGQLHALADTIDDALRHATPVEPDPGANPHPTA</sequence>
<dbReference type="STRING" id="159449.B4N89_44260"/>
<keyword evidence="3" id="KW-1185">Reference proteome</keyword>
<dbReference type="EMBL" id="MWQN01000004">
    <property type="protein sequence ID" value="OPC77512.1"/>
    <property type="molecule type" value="Genomic_DNA"/>
</dbReference>
<comment type="caution">
    <text evidence="2">The sequence shown here is derived from an EMBL/GenBank/DDBJ whole genome shotgun (WGS) entry which is preliminary data.</text>
</comment>
<dbReference type="OrthoDB" id="9827927at2"/>
<evidence type="ECO:0000313" key="2">
    <source>
        <dbReference type="EMBL" id="OPC77512.1"/>
    </source>
</evidence>
<dbReference type="AlphaFoldDB" id="A0A1T3NL64"/>
<dbReference type="RefSeq" id="WP_078982267.1">
    <property type="nucleotide sequence ID" value="NZ_MWQN01000004.1"/>
</dbReference>
<organism evidence="2 3">
    <name type="scientific">Embleya scabrispora</name>
    <dbReference type="NCBI Taxonomy" id="159449"/>
    <lineage>
        <taxon>Bacteria</taxon>
        <taxon>Bacillati</taxon>
        <taxon>Actinomycetota</taxon>
        <taxon>Actinomycetes</taxon>
        <taxon>Kitasatosporales</taxon>
        <taxon>Streptomycetaceae</taxon>
        <taxon>Embleya</taxon>
    </lineage>
</organism>
<evidence type="ECO:0000256" key="1">
    <source>
        <dbReference type="SAM" id="MobiDB-lite"/>
    </source>
</evidence>
<gene>
    <name evidence="2" type="ORF">B4N89_44260</name>
</gene>
<name>A0A1T3NL64_9ACTN</name>